<geneLocation type="plasmid" evidence="1">
    <name>pAA1</name>
</geneLocation>
<reference evidence="1" key="1">
    <citation type="journal article" date="2004" name="Appl. Environ. Microbiol.">
        <title>Arthrobacter aurescens TC1 atrazine catabolism genes trzN, atzB, and atzC are linked on a 160-kilobase region and are functional in Escherichia coli.</title>
        <authorList>
            <person name="Sajjaphan K."/>
            <person name="Shapir N."/>
            <person name="Wackett L.P."/>
            <person name="Palmer M."/>
            <person name="Blackmon B."/>
            <person name="Tomkins J."/>
            <person name="Sadowsky M.J."/>
        </authorList>
    </citation>
    <scope>NUCLEOTIDE SEQUENCE</scope>
    <source>
        <strain evidence="1">TC1</strain>
        <plasmid evidence="1">pAA1</plasmid>
    </source>
</reference>
<dbReference type="EMBL" id="AY456696">
    <property type="protein sequence ID" value="AAS20172.1"/>
    <property type="molecule type" value="Genomic_DNA"/>
</dbReference>
<dbReference type="AlphaFoldDB" id="Q6SK00"/>
<evidence type="ECO:0000313" key="1">
    <source>
        <dbReference type="EMBL" id="AAS20172.1"/>
    </source>
</evidence>
<sequence length="65" mass="7550">MYDVSNPFGDLRYQKGPILPDRFHSNTRDGLLGPSTTYNLIRRQAIQMVSLKLRRPVLVRAFFVL</sequence>
<organism evidence="1">
    <name type="scientific">Paenarthrobacter aurescens</name>
    <name type="common">Arthrobacter aurescens</name>
    <dbReference type="NCBI Taxonomy" id="43663"/>
    <lineage>
        <taxon>Bacteria</taxon>
        <taxon>Bacillati</taxon>
        <taxon>Actinomycetota</taxon>
        <taxon>Actinomycetes</taxon>
        <taxon>Micrococcales</taxon>
        <taxon>Micrococcaceae</taxon>
        <taxon>Paenarthrobacter</taxon>
    </lineage>
</organism>
<protein>
    <submittedName>
        <fullName evidence="1">Uncharacterized protein</fullName>
    </submittedName>
</protein>
<proteinExistence type="predicted"/>
<keyword evidence="1" id="KW-0614">Plasmid</keyword>
<accession>Q6SK00</accession>
<name>Q6SK00_PAEAU</name>